<evidence type="ECO:0000256" key="4">
    <source>
        <dbReference type="ARBA" id="ARBA00022692"/>
    </source>
</evidence>
<comment type="caution">
    <text evidence="9">Lacks conserved residue(s) required for the propagation of feature annotation.</text>
</comment>
<dbReference type="GO" id="GO:0065002">
    <property type="term" value="P:intracellular protein transmembrane transport"/>
    <property type="evidence" value="ECO:0007669"/>
    <property type="project" value="UniProtKB-UniRule"/>
</dbReference>
<dbReference type="InterPro" id="IPR005807">
    <property type="entry name" value="SecE_bac"/>
</dbReference>
<comment type="subunit">
    <text evidence="9">Component of the Sec protein translocase complex. Heterotrimer consisting of SecY, SecE and SecG subunits. The heterotrimers can form oligomers, although 1 heterotrimer is thought to be able to translocate proteins. Interacts with the ribosome. Interacts with SecDF, and other proteins may be involved. Interacts with SecA.</text>
</comment>
<dbReference type="RefSeq" id="WP_082694023.1">
    <property type="nucleotide sequence ID" value="NZ_LNQU01000303.1"/>
</dbReference>
<dbReference type="GO" id="GO:0008320">
    <property type="term" value="F:protein transmembrane transporter activity"/>
    <property type="evidence" value="ECO:0007669"/>
    <property type="project" value="UniProtKB-UniRule"/>
</dbReference>
<evidence type="ECO:0000313" key="11">
    <source>
        <dbReference type="Proteomes" id="UP000248395"/>
    </source>
</evidence>
<dbReference type="PANTHER" id="PTHR33910:SF1">
    <property type="entry name" value="PROTEIN TRANSLOCASE SUBUNIT SECE"/>
    <property type="match status" value="1"/>
</dbReference>
<evidence type="ECO:0000256" key="3">
    <source>
        <dbReference type="ARBA" id="ARBA00022475"/>
    </source>
</evidence>
<evidence type="ECO:0000256" key="2">
    <source>
        <dbReference type="ARBA" id="ARBA00022448"/>
    </source>
</evidence>
<dbReference type="NCBIfam" id="TIGR00964">
    <property type="entry name" value="secE_bact"/>
    <property type="match status" value="1"/>
</dbReference>
<dbReference type="PRINTS" id="PR01650">
    <property type="entry name" value="SECETRNLCASE"/>
</dbReference>
<comment type="similarity">
    <text evidence="9">Belongs to the SecE/SEC61-gamma family.</text>
</comment>
<dbReference type="AlphaFoldDB" id="A0A318IX05"/>
<proteinExistence type="inferred from homology"/>
<evidence type="ECO:0000313" key="10">
    <source>
        <dbReference type="EMBL" id="PXX38477.1"/>
    </source>
</evidence>
<protein>
    <recommendedName>
        <fullName evidence="9">Protein translocase subunit SecE</fullName>
    </recommendedName>
</protein>
<keyword evidence="7 9" id="KW-0811">Translocation</keyword>
<evidence type="ECO:0000256" key="8">
    <source>
        <dbReference type="ARBA" id="ARBA00023136"/>
    </source>
</evidence>
<organism evidence="10 11">
    <name type="scientific">Aquitalea magnusonii</name>
    <dbReference type="NCBI Taxonomy" id="332411"/>
    <lineage>
        <taxon>Bacteria</taxon>
        <taxon>Pseudomonadati</taxon>
        <taxon>Pseudomonadota</taxon>
        <taxon>Betaproteobacteria</taxon>
        <taxon>Neisseriales</taxon>
        <taxon>Chromobacteriaceae</taxon>
        <taxon>Aquitalea</taxon>
    </lineage>
</organism>
<keyword evidence="8 9" id="KW-0472">Membrane</keyword>
<keyword evidence="11" id="KW-1185">Reference proteome</keyword>
<dbReference type="InterPro" id="IPR001901">
    <property type="entry name" value="Translocase_SecE/Sec61-g"/>
</dbReference>
<dbReference type="GO" id="GO:0006605">
    <property type="term" value="P:protein targeting"/>
    <property type="evidence" value="ECO:0007669"/>
    <property type="project" value="UniProtKB-UniRule"/>
</dbReference>
<evidence type="ECO:0000256" key="9">
    <source>
        <dbReference type="HAMAP-Rule" id="MF_00422"/>
    </source>
</evidence>
<comment type="caution">
    <text evidence="10">The sequence shown here is derived from an EMBL/GenBank/DDBJ whole genome shotgun (WGS) entry which is preliminary data.</text>
</comment>
<keyword evidence="5 9" id="KW-0653">Protein transport</keyword>
<keyword evidence="2 9" id="KW-0813">Transport</keyword>
<accession>A0A318IX05</accession>
<keyword evidence="3 9" id="KW-1003">Cell membrane</keyword>
<dbReference type="HAMAP" id="MF_00422">
    <property type="entry name" value="SecE"/>
    <property type="match status" value="1"/>
</dbReference>
<evidence type="ECO:0000256" key="7">
    <source>
        <dbReference type="ARBA" id="ARBA00023010"/>
    </source>
</evidence>
<evidence type="ECO:0000256" key="1">
    <source>
        <dbReference type="ARBA" id="ARBA00004370"/>
    </source>
</evidence>
<dbReference type="GO" id="GO:0005886">
    <property type="term" value="C:plasma membrane"/>
    <property type="evidence" value="ECO:0007669"/>
    <property type="project" value="UniProtKB-UniRule"/>
</dbReference>
<dbReference type="Proteomes" id="UP000248395">
    <property type="component" value="Unassembled WGS sequence"/>
</dbReference>
<keyword evidence="6 9" id="KW-1133">Transmembrane helix</keyword>
<comment type="function">
    <text evidence="9">Essential subunit of the Sec protein translocation channel SecYEG. Clamps together the 2 halves of SecY. May contact the channel plug during translocation.</text>
</comment>
<dbReference type="Pfam" id="PF00584">
    <property type="entry name" value="SecE"/>
    <property type="match status" value="1"/>
</dbReference>
<evidence type="ECO:0000256" key="5">
    <source>
        <dbReference type="ARBA" id="ARBA00022927"/>
    </source>
</evidence>
<evidence type="ECO:0000256" key="6">
    <source>
        <dbReference type="ARBA" id="ARBA00022989"/>
    </source>
</evidence>
<dbReference type="GO" id="GO:0043952">
    <property type="term" value="P:protein transport by the Sec complex"/>
    <property type="evidence" value="ECO:0007669"/>
    <property type="project" value="UniProtKB-UniRule"/>
</dbReference>
<dbReference type="PANTHER" id="PTHR33910">
    <property type="entry name" value="PROTEIN TRANSLOCASE SUBUNIT SECE"/>
    <property type="match status" value="1"/>
</dbReference>
<dbReference type="GO" id="GO:0009306">
    <property type="term" value="P:protein secretion"/>
    <property type="evidence" value="ECO:0007669"/>
    <property type="project" value="UniProtKB-UniRule"/>
</dbReference>
<dbReference type="InterPro" id="IPR038379">
    <property type="entry name" value="SecE_sf"/>
</dbReference>
<feature type="transmembrane region" description="Helical" evidence="9">
    <location>
        <begin position="32"/>
        <end position="51"/>
    </location>
</feature>
<sequence length="118" mass="13010">MEMQDKLKLALAGLLVVAGVVGFYMIPEDQGVLRALAFIAGVVLAAGAVWLSHPGKDFVAYANDSLVEARKVVWPTRKEAMQMTGMVFIFVLVLALFMWMVDSGLSWLFYDVILGRGR</sequence>
<feature type="transmembrane region" description="Helical" evidence="9">
    <location>
        <begin position="87"/>
        <end position="110"/>
    </location>
</feature>
<dbReference type="EMBL" id="QJKC01000037">
    <property type="protein sequence ID" value="PXX38477.1"/>
    <property type="molecule type" value="Genomic_DNA"/>
</dbReference>
<dbReference type="OrthoDB" id="9806365at2"/>
<reference evidence="10 11" key="1">
    <citation type="submission" date="2018-05" db="EMBL/GenBank/DDBJ databases">
        <title>Genomic Encyclopedia of Type Strains, Phase IV (KMG-IV): sequencing the most valuable type-strain genomes for metagenomic binning, comparative biology and taxonomic classification.</title>
        <authorList>
            <person name="Goeker M."/>
        </authorList>
    </citation>
    <scope>NUCLEOTIDE SEQUENCE [LARGE SCALE GENOMIC DNA]</scope>
    <source>
        <strain evidence="10 11">DSM 25134</strain>
    </source>
</reference>
<keyword evidence="4 9" id="KW-0812">Transmembrane</keyword>
<feature type="transmembrane region" description="Helical" evidence="9">
    <location>
        <begin position="7"/>
        <end position="26"/>
    </location>
</feature>
<comment type="subcellular location">
    <subcellularLocation>
        <location evidence="1">Membrane</location>
    </subcellularLocation>
</comment>
<name>A0A318IX05_9NEIS</name>
<dbReference type="NCBIfam" id="NF004371">
    <property type="entry name" value="PRK05740.1-1"/>
    <property type="match status" value="1"/>
</dbReference>
<dbReference type="Gene3D" id="1.20.5.1030">
    <property type="entry name" value="Preprotein translocase secy subunit"/>
    <property type="match status" value="1"/>
</dbReference>
<gene>
    <name evidence="9" type="primary">secE</name>
    <name evidence="10" type="ORF">DFR38_1373</name>
</gene>